<dbReference type="AlphaFoldDB" id="A0A8K0JF42"/>
<gene>
    <name evidence="1" type="ORF">FFLO_06347</name>
</gene>
<sequence length="25" mass="2789">MLQNLAGKGFKRLTEGGRVRCFAHV</sequence>
<accession>A0A8K0JF42</accession>
<dbReference type="Proteomes" id="UP000812966">
    <property type="component" value="Unassembled WGS sequence"/>
</dbReference>
<evidence type="ECO:0000313" key="1">
    <source>
        <dbReference type="EMBL" id="KAG7528203.1"/>
    </source>
</evidence>
<keyword evidence="2" id="KW-1185">Reference proteome</keyword>
<proteinExistence type="predicted"/>
<comment type="caution">
    <text evidence="1">The sequence shown here is derived from an EMBL/GenBank/DDBJ whole genome shotgun (WGS) entry which is preliminary data.</text>
</comment>
<organism evidence="1 2">
    <name type="scientific">Filobasidium floriforme</name>
    <dbReference type="NCBI Taxonomy" id="5210"/>
    <lineage>
        <taxon>Eukaryota</taxon>
        <taxon>Fungi</taxon>
        <taxon>Dikarya</taxon>
        <taxon>Basidiomycota</taxon>
        <taxon>Agaricomycotina</taxon>
        <taxon>Tremellomycetes</taxon>
        <taxon>Filobasidiales</taxon>
        <taxon>Filobasidiaceae</taxon>
        <taxon>Filobasidium</taxon>
    </lineage>
</organism>
<protein>
    <submittedName>
        <fullName evidence="1">Uncharacterized protein</fullName>
    </submittedName>
</protein>
<name>A0A8K0JF42_9TREE</name>
<dbReference type="EMBL" id="JABELV010000199">
    <property type="protein sequence ID" value="KAG7528203.1"/>
    <property type="molecule type" value="Genomic_DNA"/>
</dbReference>
<reference evidence="1" key="1">
    <citation type="submission" date="2020-04" db="EMBL/GenBank/DDBJ databases">
        <title>Analysis of mating type loci in Filobasidium floriforme.</title>
        <authorList>
            <person name="Nowrousian M."/>
        </authorList>
    </citation>
    <scope>NUCLEOTIDE SEQUENCE</scope>
    <source>
        <strain evidence="1">CBS 6242</strain>
    </source>
</reference>
<evidence type="ECO:0000313" key="2">
    <source>
        <dbReference type="Proteomes" id="UP000812966"/>
    </source>
</evidence>